<dbReference type="Gene3D" id="1.10.150.50">
    <property type="entry name" value="Transcription Factor, Ets-1"/>
    <property type="match status" value="1"/>
</dbReference>
<gene>
    <name evidence="2" type="ORF">IscW_ISCW021381</name>
</gene>
<dbReference type="PANTHER" id="PTHR12247:SF138">
    <property type="entry name" value="POLYHOMEOTIC DISTAL, ISOFORM A-RELATED"/>
    <property type="match status" value="1"/>
</dbReference>
<evidence type="ECO:0000256" key="1">
    <source>
        <dbReference type="SAM" id="MobiDB-lite"/>
    </source>
</evidence>
<evidence type="ECO:0000313" key="2">
    <source>
        <dbReference type="EMBL" id="EEC15096.1"/>
    </source>
</evidence>
<dbReference type="OrthoDB" id="6433810at2759"/>
<reference evidence="2 4" key="1">
    <citation type="submission" date="2008-03" db="EMBL/GenBank/DDBJ databases">
        <title>Annotation of Ixodes scapularis.</title>
        <authorList>
            <consortium name="Ixodes scapularis Genome Project Consortium"/>
            <person name="Caler E."/>
            <person name="Hannick L.I."/>
            <person name="Bidwell S."/>
            <person name="Joardar V."/>
            <person name="Thiagarajan M."/>
            <person name="Amedeo P."/>
            <person name="Galinsky K.J."/>
            <person name="Schobel S."/>
            <person name="Inman J."/>
            <person name="Hostetler J."/>
            <person name="Miller J."/>
            <person name="Hammond M."/>
            <person name="Megy K."/>
            <person name="Lawson D."/>
            <person name="Kodira C."/>
            <person name="Sutton G."/>
            <person name="Meyer J."/>
            <person name="Hill C.A."/>
            <person name="Birren B."/>
            <person name="Nene V."/>
            <person name="Collins F."/>
            <person name="Alarcon-Chaidez F."/>
            <person name="Wikel S."/>
            <person name="Strausberg R."/>
        </authorList>
    </citation>
    <scope>NUCLEOTIDE SEQUENCE [LARGE SCALE GENOMIC DNA]</scope>
    <source>
        <strain evidence="4">Wikel</strain>
        <strain evidence="2">Wikel colony</strain>
    </source>
</reference>
<evidence type="ECO:0000313" key="4">
    <source>
        <dbReference type="Proteomes" id="UP000001555"/>
    </source>
</evidence>
<dbReference type="VEuPathDB" id="VectorBase:ISCI021381"/>
<organism>
    <name type="scientific">Ixodes scapularis</name>
    <name type="common">Black-legged tick</name>
    <name type="synonym">Deer tick</name>
    <dbReference type="NCBI Taxonomy" id="6945"/>
    <lineage>
        <taxon>Eukaryota</taxon>
        <taxon>Metazoa</taxon>
        <taxon>Ecdysozoa</taxon>
        <taxon>Arthropoda</taxon>
        <taxon>Chelicerata</taxon>
        <taxon>Arachnida</taxon>
        <taxon>Acari</taxon>
        <taxon>Parasitiformes</taxon>
        <taxon>Ixodida</taxon>
        <taxon>Ixodoidea</taxon>
        <taxon>Ixodidae</taxon>
        <taxon>Ixodinae</taxon>
        <taxon>Ixodes</taxon>
    </lineage>
</organism>
<dbReference type="VEuPathDB" id="VectorBase:ISCW021381"/>
<proteinExistence type="predicted"/>
<dbReference type="HOGENOM" id="CLU_1688692_0_0_1"/>
<feature type="compositionally biased region" description="Low complexity" evidence="1">
    <location>
        <begin position="143"/>
        <end position="156"/>
    </location>
</feature>
<dbReference type="InterPro" id="IPR050548">
    <property type="entry name" value="PcG_chromatin_remod_factors"/>
</dbReference>
<dbReference type="PANTHER" id="PTHR12247">
    <property type="entry name" value="POLYCOMB GROUP PROTEIN"/>
    <property type="match status" value="1"/>
</dbReference>
<feature type="region of interest" description="Disordered" evidence="1">
    <location>
        <begin position="103"/>
        <end position="156"/>
    </location>
</feature>
<protein>
    <submittedName>
        <fullName evidence="2 3">Uncharacterized protein</fullName>
    </submittedName>
</protein>
<dbReference type="InParanoid" id="B7Q8C4"/>
<sequence>MRVVPVGHEPPGHESRSAGRTASSDAGSEEASATGVLLALGQIVPLKFREQSIDGTSLPLLTEDHLTVYMGMRLGPALKLRTSLAKLTGRCTVCMHCIHCHGEDNDRRSTSSASSTPATGGSTGCAPLPASSTPPMVPPAATPPANVSASSPATSK</sequence>
<dbReference type="Proteomes" id="UP000001555">
    <property type="component" value="Unassembled WGS sequence"/>
</dbReference>
<reference evidence="3" key="2">
    <citation type="submission" date="2020-05" db="UniProtKB">
        <authorList>
            <consortium name="EnsemblMetazoa"/>
        </authorList>
    </citation>
    <scope>IDENTIFICATION</scope>
    <source>
        <strain evidence="3">wikel</strain>
    </source>
</reference>
<dbReference type="VEuPathDB" id="VectorBase:ISCP_035896"/>
<dbReference type="EMBL" id="DS882656">
    <property type="protein sequence ID" value="EEC15096.1"/>
    <property type="molecule type" value="Genomic_DNA"/>
</dbReference>
<dbReference type="EnsemblMetazoa" id="ISCW021381-RA">
    <property type="protein sequence ID" value="ISCW021381-PA"/>
    <property type="gene ID" value="ISCW021381"/>
</dbReference>
<dbReference type="PaxDb" id="6945-B7Q8C4"/>
<evidence type="ECO:0000313" key="3">
    <source>
        <dbReference type="EnsemblMetazoa" id="ISCW021381-PA"/>
    </source>
</evidence>
<name>B7Q8C4_IXOSC</name>
<feature type="compositionally biased region" description="Low complexity" evidence="1">
    <location>
        <begin position="110"/>
        <end position="134"/>
    </location>
</feature>
<dbReference type="InterPro" id="IPR013761">
    <property type="entry name" value="SAM/pointed_sf"/>
</dbReference>
<feature type="region of interest" description="Disordered" evidence="1">
    <location>
        <begin position="1"/>
        <end position="29"/>
    </location>
</feature>
<dbReference type="SUPFAM" id="SSF47769">
    <property type="entry name" value="SAM/Pointed domain"/>
    <property type="match status" value="1"/>
</dbReference>
<accession>B7Q8C4</accession>
<dbReference type="AlphaFoldDB" id="B7Q8C4"/>
<keyword evidence="4" id="KW-1185">Reference proteome</keyword>
<dbReference type="EMBL" id="ABJB010426387">
    <property type="status" value="NOT_ANNOTATED_CDS"/>
    <property type="molecule type" value="Genomic_DNA"/>
</dbReference>